<accession>A0A382T5S8</accession>
<gene>
    <name evidence="1" type="ORF">METZ01_LOCUS370270</name>
</gene>
<protein>
    <submittedName>
        <fullName evidence="1">Uncharacterized protein</fullName>
    </submittedName>
</protein>
<reference evidence="1" key="1">
    <citation type="submission" date="2018-05" db="EMBL/GenBank/DDBJ databases">
        <authorList>
            <person name="Lanie J.A."/>
            <person name="Ng W.-L."/>
            <person name="Kazmierczak K.M."/>
            <person name="Andrzejewski T.M."/>
            <person name="Davidsen T.M."/>
            <person name="Wayne K.J."/>
            <person name="Tettelin H."/>
            <person name="Glass J.I."/>
            <person name="Rusch D."/>
            <person name="Podicherti R."/>
            <person name="Tsui H.-C.T."/>
            <person name="Winkler M.E."/>
        </authorList>
    </citation>
    <scope>NUCLEOTIDE SEQUENCE</scope>
</reference>
<dbReference type="AlphaFoldDB" id="A0A382T5S8"/>
<name>A0A382T5S8_9ZZZZ</name>
<dbReference type="EMBL" id="UINC01134096">
    <property type="protein sequence ID" value="SVD17416.1"/>
    <property type="molecule type" value="Genomic_DNA"/>
</dbReference>
<feature type="non-terminal residue" evidence="1">
    <location>
        <position position="43"/>
    </location>
</feature>
<organism evidence="1">
    <name type="scientific">marine metagenome</name>
    <dbReference type="NCBI Taxonomy" id="408172"/>
    <lineage>
        <taxon>unclassified sequences</taxon>
        <taxon>metagenomes</taxon>
        <taxon>ecological metagenomes</taxon>
    </lineage>
</organism>
<evidence type="ECO:0000313" key="1">
    <source>
        <dbReference type="EMBL" id="SVD17416.1"/>
    </source>
</evidence>
<sequence length="43" mass="5204">MRNKIVSLKNNEDFKNVLKGHKLSNKYYVMFYKKLLKKNSNNL</sequence>
<proteinExistence type="predicted"/>